<keyword evidence="5" id="KW-1185">Reference proteome</keyword>
<accession>A0A7J6KLW1</accession>
<feature type="domain" description="CCHC-type" evidence="3">
    <location>
        <begin position="246"/>
        <end position="261"/>
    </location>
</feature>
<dbReference type="SMART" id="SM00343">
    <property type="entry name" value="ZnF_C2HC"/>
    <property type="match status" value="2"/>
</dbReference>
<dbReference type="EMBL" id="JAAPAO010002083">
    <property type="protein sequence ID" value="KAF4648275.1"/>
    <property type="molecule type" value="Genomic_DNA"/>
</dbReference>
<evidence type="ECO:0000313" key="4">
    <source>
        <dbReference type="EMBL" id="KAF4648275.1"/>
    </source>
</evidence>
<name>A0A7J6KLW1_PERCH</name>
<organism evidence="4 5">
    <name type="scientific">Perkinsus chesapeaki</name>
    <name type="common">Clam parasite</name>
    <name type="synonym">Perkinsus andrewsi</name>
    <dbReference type="NCBI Taxonomy" id="330153"/>
    <lineage>
        <taxon>Eukaryota</taxon>
        <taxon>Sar</taxon>
        <taxon>Alveolata</taxon>
        <taxon>Perkinsozoa</taxon>
        <taxon>Perkinsea</taxon>
        <taxon>Perkinsida</taxon>
        <taxon>Perkinsidae</taxon>
        <taxon>Perkinsus</taxon>
    </lineage>
</organism>
<keyword evidence="1" id="KW-0863">Zinc-finger</keyword>
<gene>
    <name evidence="4" type="ORF">FOL47_003485</name>
</gene>
<feature type="region of interest" description="Disordered" evidence="2">
    <location>
        <begin position="302"/>
        <end position="331"/>
    </location>
</feature>
<proteinExistence type="predicted"/>
<dbReference type="Gene3D" id="4.10.60.10">
    <property type="entry name" value="Zinc finger, CCHC-type"/>
    <property type="match status" value="1"/>
</dbReference>
<evidence type="ECO:0000256" key="1">
    <source>
        <dbReference type="PROSITE-ProRule" id="PRU00047"/>
    </source>
</evidence>
<comment type="caution">
    <text evidence="4">The sequence shown here is derived from an EMBL/GenBank/DDBJ whole genome shotgun (WGS) entry which is preliminary data.</text>
</comment>
<evidence type="ECO:0000259" key="3">
    <source>
        <dbReference type="PROSITE" id="PS50158"/>
    </source>
</evidence>
<dbReference type="InterPro" id="IPR036875">
    <property type="entry name" value="Znf_CCHC_sf"/>
</dbReference>
<keyword evidence="1" id="KW-0862">Zinc</keyword>
<feature type="non-terminal residue" evidence="4">
    <location>
        <position position="1"/>
    </location>
</feature>
<dbReference type="SUPFAM" id="SSF57756">
    <property type="entry name" value="Retrovirus zinc finger-like domains"/>
    <property type="match status" value="1"/>
</dbReference>
<dbReference type="GO" id="GO:0003676">
    <property type="term" value="F:nucleic acid binding"/>
    <property type="evidence" value="ECO:0007669"/>
    <property type="project" value="InterPro"/>
</dbReference>
<evidence type="ECO:0000256" key="2">
    <source>
        <dbReference type="SAM" id="MobiDB-lite"/>
    </source>
</evidence>
<dbReference type="OrthoDB" id="10352682at2759"/>
<protein>
    <recommendedName>
        <fullName evidence="3">CCHC-type domain-containing protein</fullName>
    </recommendedName>
</protein>
<sequence length="372" mass="40890">VNISKLISRAKEAGKVTGGLYIGSKDPRSIAVFLDEIDSMDEYSCGSDIFKYFYIRSNLDEDVSGYINKEVKVQIKKKGVSSQDWERKLSILRSALLEEYTVLSSDLAIQLEWDKFTYVTGSSRMESHLTKLLTLADRVALSRGSPVLDRELRSKLYASLPSAAQRWIDSLGSSAVANYAAMRKEVRRWAQYNETPVGSARRTTSVSRGGKRVQVSVADTNAYDDEESIDEAALSLALGDIDKDACWRCAMKGHRAFECRSKIYEPQQRCSRCGSYDHLLAQCLHSSATLLCGRLPVARFNSRGGRGPRKPTTAMAAIDGDTGGTSSSPPPVDLMTMSTTPIAECPLEVDIVPPAELQAEVAGRPVRLLVDS</sequence>
<dbReference type="PROSITE" id="PS50158">
    <property type="entry name" value="ZF_CCHC"/>
    <property type="match status" value="1"/>
</dbReference>
<reference evidence="4 5" key="1">
    <citation type="submission" date="2020-04" db="EMBL/GenBank/DDBJ databases">
        <title>Perkinsus chesapeaki whole genome sequence.</title>
        <authorList>
            <person name="Bogema D.R."/>
        </authorList>
    </citation>
    <scope>NUCLEOTIDE SEQUENCE [LARGE SCALE GENOMIC DNA]</scope>
    <source>
        <strain evidence="4">ATCC PRA-425</strain>
    </source>
</reference>
<feature type="non-terminal residue" evidence="4">
    <location>
        <position position="372"/>
    </location>
</feature>
<dbReference type="Proteomes" id="UP000591131">
    <property type="component" value="Unassembled WGS sequence"/>
</dbReference>
<dbReference type="AlphaFoldDB" id="A0A7J6KLW1"/>
<dbReference type="InterPro" id="IPR001878">
    <property type="entry name" value="Znf_CCHC"/>
</dbReference>
<evidence type="ECO:0000313" key="5">
    <source>
        <dbReference type="Proteomes" id="UP000591131"/>
    </source>
</evidence>
<dbReference type="GO" id="GO:0008270">
    <property type="term" value="F:zinc ion binding"/>
    <property type="evidence" value="ECO:0007669"/>
    <property type="project" value="UniProtKB-KW"/>
</dbReference>
<keyword evidence="1" id="KW-0479">Metal-binding</keyword>